<gene>
    <name evidence="2" type="ORF">GOCE00092_LOCUS4346</name>
</gene>
<organism evidence="2">
    <name type="scientific">Grammatophora oceanica</name>
    <dbReference type="NCBI Taxonomy" id="210454"/>
    <lineage>
        <taxon>Eukaryota</taxon>
        <taxon>Sar</taxon>
        <taxon>Stramenopiles</taxon>
        <taxon>Ochrophyta</taxon>
        <taxon>Bacillariophyta</taxon>
        <taxon>Fragilariophyceae</taxon>
        <taxon>Fragilariophycidae</taxon>
        <taxon>Rhabdonematales</taxon>
        <taxon>Grammatophoraceae</taxon>
        <taxon>Grammatophora</taxon>
    </lineage>
</organism>
<sequence length="238" mass="26698">MLRSTRIGRPTAEEGHQLNMNLSAFVPHLQLLWTASLFGCVSGWLSQTCHSQIRHSKSPATDIRKDIFSLNMQQQDDPVLRLPIMEAELALSTEDATKQQELREAIGDAKTAAEFGVRRVQHSFYEAFSSQDITLMRQVWSTKDDIRCVHPGMECLIGQQEVMQSWRDMFGVSDGFKISPSRVQIDVTGTTALCTCIEKTHTGGQLECVNVYRREDGDWKMILHMAAPNVMANRGAAA</sequence>
<accession>A0A7S1Y292</accession>
<dbReference type="EMBL" id="HBGK01008376">
    <property type="protein sequence ID" value="CAD9275438.1"/>
    <property type="molecule type" value="Transcribed_RNA"/>
</dbReference>
<name>A0A7S1Y292_9STRA</name>
<dbReference type="AlphaFoldDB" id="A0A7S1Y292"/>
<protein>
    <recommendedName>
        <fullName evidence="1">SnoaL-like domain-containing protein</fullName>
    </recommendedName>
</protein>
<evidence type="ECO:0000259" key="1">
    <source>
        <dbReference type="Pfam" id="PF13474"/>
    </source>
</evidence>
<feature type="domain" description="SnoaL-like" evidence="1">
    <location>
        <begin position="118"/>
        <end position="224"/>
    </location>
</feature>
<reference evidence="2" key="1">
    <citation type="submission" date="2021-01" db="EMBL/GenBank/DDBJ databases">
        <authorList>
            <person name="Corre E."/>
            <person name="Pelletier E."/>
            <person name="Niang G."/>
            <person name="Scheremetjew M."/>
            <person name="Finn R."/>
            <person name="Kale V."/>
            <person name="Holt S."/>
            <person name="Cochrane G."/>
            <person name="Meng A."/>
            <person name="Brown T."/>
            <person name="Cohen L."/>
        </authorList>
    </citation>
    <scope>NUCLEOTIDE SEQUENCE</scope>
    <source>
        <strain evidence="2">CCMP 410</strain>
    </source>
</reference>
<evidence type="ECO:0000313" key="2">
    <source>
        <dbReference type="EMBL" id="CAD9275438.1"/>
    </source>
</evidence>
<dbReference type="Pfam" id="PF13474">
    <property type="entry name" value="SnoaL_3"/>
    <property type="match status" value="1"/>
</dbReference>
<dbReference type="SUPFAM" id="SSF54427">
    <property type="entry name" value="NTF2-like"/>
    <property type="match status" value="1"/>
</dbReference>
<dbReference type="InterPro" id="IPR037401">
    <property type="entry name" value="SnoaL-like"/>
</dbReference>
<dbReference type="PANTHER" id="PTHR34957">
    <property type="entry name" value="NUCLEAR TRANSPORT FACTOR 2 (NTF2) FAMILY PROTEIN"/>
    <property type="match status" value="1"/>
</dbReference>
<dbReference type="Gene3D" id="3.10.450.50">
    <property type="match status" value="1"/>
</dbReference>
<dbReference type="InterPro" id="IPR032710">
    <property type="entry name" value="NTF2-like_dom_sf"/>
</dbReference>
<dbReference type="PANTHER" id="PTHR34957:SF1">
    <property type="entry name" value="NUCLEAR TRANSPORT FACTOR 2 (NTF2) FAMILY PROTEIN"/>
    <property type="match status" value="1"/>
</dbReference>
<proteinExistence type="predicted"/>